<dbReference type="PANTHER" id="PTHR34137">
    <property type="entry name" value="EXODEOXYRIBONUCLEASE 7 SMALL SUBUNIT"/>
    <property type="match status" value="1"/>
</dbReference>
<dbReference type="Gene3D" id="1.10.287.1040">
    <property type="entry name" value="Exonuclease VII, small subunit"/>
    <property type="match status" value="1"/>
</dbReference>
<dbReference type="GO" id="GO:0009318">
    <property type="term" value="C:exodeoxyribonuclease VII complex"/>
    <property type="evidence" value="ECO:0007669"/>
    <property type="project" value="UniProtKB-UniRule"/>
</dbReference>
<accession>A0A518BWE4</accession>
<dbReference type="EC" id="3.1.11.6" evidence="6"/>
<protein>
    <recommendedName>
        <fullName evidence="6">Exodeoxyribonuclease 7 small subunit</fullName>
        <ecNumber evidence="6">3.1.11.6</ecNumber>
    </recommendedName>
    <alternativeName>
        <fullName evidence="6">Exodeoxyribonuclease VII small subunit</fullName>
        <shortName evidence="6">Exonuclease VII small subunit</shortName>
    </alternativeName>
</protein>
<dbReference type="RefSeq" id="WP_145445456.1">
    <property type="nucleotide sequence ID" value="NZ_CP036280.1"/>
</dbReference>
<evidence type="ECO:0000256" key="6">
    <source>
        <dbReference type="HAMAP-Rule" id="MF_00337"/>
    </source>
</evidence>
<evidence type="ECO:0000256" key="1">
    <source>
        <dbReference type="ARBA" id="ARBA00009998"/>
    </source>
</evidence>
<dbReference type="SUPFAM" id="SSF116842">
    <property type="entry name" value="XseB-like"/>
    <property type="match status" value="1"/>
</dbReference>
<gene>
    <name evidence="6 7" type="primary">xseB</name>
    <name evidence="7" type="ORF">Pan265_11510</name>
</gene>
<comment type="function">
    <text evidence="6">Bidirectionally degrades single-stranded DNA into large acid-insoluble oligonucleotides, which are then degraded further into small acid-soluble oligonucleotides.</text>
</comment>
<evidence type="ECO:0000256" key="2">
    <source>
        <dbReference type="ARBA" id="ARBA00022490"/>
    </source>
</evidence>
<keyword evidence="2 6" id="KW-0963">Cytoplasm</keyword>
<proteinExistence type="inferred from homology"/>
<dbReference type="HAMAP" id="MF_00337">
    <property type="entry name" value="Exonuc_7_S"/>
    <property type="match status" value="1"/>
</dbReference>
<comment type="subcellular location">
    <subcellularLocation>
        <location evidence="6">Cytoplasm</location>
    </subcellularLocation>
</comment>
<dbReference type="AlphaFoldDB" id="A0A518BWE4"/>
<dbReference type="Pfam" id="PF02609">
    <property type="entry name" value="Exonuc_VII_S"/>
    <property type="match status" value="1"/>
</dbReference>
<dbReference type="GO" id="GO:0006308">
    <property type="term" value="P:DNA catabolic process"/>
    <property type="evidence" value="ECO:0007669"/>
    <property type="project" value="UniProtKB-UniRule"/>
</dbReference>
<evidence type="ECO:0000313" key="8">
    <source>
        <dbReference type="Proteomes" id="UP000320386"/>
    </source>
</evidence>
<evidence type="ECO:0000256" key="4">
    <source>
        <dbReference type="ARBA" id="ARBA00022801"/>
    </source>
</evidence>
<comment type="similarity">
    <text evidence="1 6">Belongs to the XseB family.</text>
</comment>
<dbReference type="GO" id="GO:0005829">
    <property type="term" value="C:cytosol"/>
    <property type="evidence" value="ECO:0007669"/>
    <property type="project" value="TreeGrafter"/>
</dbReference>
<evidence type="ECO:0000256" key="5">
    <source>
        <dbReference type="ARBA" id="ARBA00022839"/>
    </source>
</evidence>
<comment type="catalytic activity">
    <reaction evidence="6">
        <text>Exonucleolytic cleavage in either 5'- to 3'- or 3'- to 5'-direction to yield nucleoside 5'-phosphates.</text>
        <dbReference type="EC" id="3.1.11.6"/>
    </reaction>
</comment>
<sequence length="84" mass="9281">MADPKPKAAAKLSFEEAIDELEGVIEAIEAGEIGLEEVLKRYERGVGLIHRCRDVLERAESKLKKLRVDEDGVSMDDDPGDDEA</sequence>
<dbReference type="EMBL" id="CP036280">
    <property type="protein sequence ID" value="QDU71302.1"/>
    <property type="molecule type" value="Genomic_DNA"/>
</dbReference>
<dbReference type="GO" id="GO:0008855">
    <property type="term" value="F:exodeoxyribonuclease VII activity"/>
    <property type="evidence" value="ECO:0007669"/>
    <property type="project" value="UniProtKB-UniRule"/>
</dbReference>
<name>A0A518BWE4_9BACT</name>
<evidence type="ECO:0000313" key="7">
    <source>
        <dbReference type="EMBL" id="QDU71302.1"/>
    </source>
</evidence>
<keyword evidence="5 6" id="KW-0269">Exonuclease</keyword>
<keyword evidence="8" id="KW-1185">Reference proteome</keyword>
<evidence type="ECO:0000256" key="3">
    <source>
        <dbReference type="ARBA" id="ARBA00022722"/>
    </source>
</evidence>
<dbReference type="Proteomes" id="UP000320386">
    <property type="component" value="Chromosome"/>
</dbReference>
<dbReference type="KEGG" id="mcad:Pan265_11510"/>
<keyword evidence="3 6" id="KW-0540">Nuclease</keyword>
<organism evidence="7 8">
    <name type="scientific">Mucisphaera calidilacus</name>
    <dbReference type="NCBI Taxonomy" id="2527982"/>
    <lineage>
        <taxon>Bacteria</taxon>
        <taxon>Pseudomonadati</taxon>
        <taxon>Planctomycetota</taxon>
        <taxon>Phycisphaerae</taxon>
        <taxon>Phycisphaerales</taxon>
        <taxon>Phycisphaeraceae</taxon>
        <taxon>Mucisphaera</taxon>
    </lineage>
</organism>
<dbReference type="PANTHER" id="PTHR34137:SF1">
    <property type="entry name" value="EXODEOXYRIBONUCLEASE 7 SMALL SUBUNIT"/>
    <property type="match status" value="1"/>
</dbReference>
<comment type="subunit">
    <text evidence="6">Heterooligomer composed of large and small subunits.</text>
</comment>
<dbReference type="InterPro" id="IPR037004">
    <property type="entry name" value="Exonuc_VII_ssu_sf"/>
</dbReference>
<reference evidence="7 8" key="1">
    <citation type="submission" date="2019-02" db="EMBL/GenBank/DDBJ databases">
        <title>Deep-cultivation of Planctomycetes and their phenomic and genomic characterization uncovers novel biology.</title>
        <authorList>
            <person name="Wiegand S."/>
            <person name="Jogler M."/>
            <person name="Boedeker C."/>
            <person name="Pinto D."/>
            <person name="Vollmers J."/>
            <person name="Rivas-Marin E."/>
            <person name="Kohn T."/>
            <person name="Peeters S.H."/>
            <person name="Heuer A."/>
            <person name="Rast P."/>
            <person name="Oberbeckmann S."/>
            <person name="Bunk B."/>
            <person name="Jeske O."/>
            <person name="Meyerdierks A."/>
            <person name="Storesund J.E."/>
            <person name="Kallscheuer N."/>
            <person name="Luecker S."/>
            <person name="Lage O.M."/>
            <person name="Pohl T."/>
            <person name="Merkel B.J."/>
            <person name="Hornburger P."/>
            <person name="Mueller R.-W."/>
            <person name="Bruemmer F."/>
            <person name="Labrenz M."/>
            <person name="Spormann A.M."/>
            <person name="Op den Camp H."/>
            <person name="Overmann J."/>
            <person name="Amann R."/>
            <person name="Jetten M.S.M."/>
            <person name="Mascher T."/>
            <person name="Medema M.H."/>
            <person name="Devos D.P."/>
            <person name="Kaster A.-K."/>
            <person name="Ovreas L."/>
            <person name="Rohde M."/>
            <person name="Galperin M.Y."/>
            <person name="Jogler C."/>
        </authorList>
    </citation>
    <scope>NUCLEOTIDE SEQUENCE [LARGE SCALE GENOMIC DNA]</scope>
    <source>
        <strain evidence="7 8">Pan265</strain>
    </source>
</reference>
<keyword evidence="4 6" id="KW-0378">Hydrolase</keyword>
<dbReference type="NCBIfam" id="TIGR01280">
    <property type="entry name" value="xseB"/>
    <property type="match status" value="1"/>
</dbReference>
<dbReference type="InterPro" id="IPR003761">
    <property type="entry name" value="Exonuc_VII_S"/>
</dbReference>